<keyword evidence="2" id="KW-1185">Reference proteome</keyword>
<sequence length="354" mass="41116">MNVLERVSNHYVPKFYLRNFSTNKKNIGAFFLEKNLYIPNTSIKSQACQDYLYGEDGSIEEMFSKLEGQAAQIIKQIIETQSVPDRNSEEHHLLLLFMLLSEARNLKSADSISNLIDTQMKVILKMKLEHGQLPDVSHETLEKTSFSHEIPNLLPIQSTIKIYPVLLDLNCCLIINKTDRQFITSDNPLVRYNLMYIRRNYHLRGYGLGNMGIQLFFPISPNLCICIFDHILYDCSVDTNGNIIVNRGKQIDELNKLVYLNSYKTLFFNERTKESYIKKIISNVRHTTTEIKNEITVLGDRDKKLILYSQRKVDQRINLAMFSINKEFVNMPLPLHMGGPMRPHGMEMLENEEK</sequence>
<dbReference type="InterPro" id="IPR025332">
    <property type="entry name" value="DUF4238"/>
</dbReference>
<organism evidence="1 2">
    <name type="scientific">Paenibacillus anaericanus</name>
    <dbReference type="NCBI Taxonomy" id="170367"/>
    <lineage>
        <taxon>Bacteria</taxon>
        <taxon>Bacillati</taxon>
        <taxon>Bacillota</taxon>
        <taxon>Bacilli</taxon>
        <taxon>Bacillales</taxon>
        <taxon>Paenibacillaceae</taxon>
        <taxon>Paenibacillus</taxon>
    </lineage>
</organism>
<accession>A0A3S1DQM1</accession>
<name>A0A3S1DQM1_9BACL</name>
<dbReference type="AlphaFoldDB" id="A0A3S1DQM1"/>
<dbReference type="Pfam" id="PF14022">
    <property type="entry name" value="DUF4238"/>
    <property type="match status" value="1"/>
</dbReference>
<gene>
    <name evidence="1" type="ORF">EJP82_20880</name>
</gene>
<dbReference type="Proteomes" id="UP000279446">
    <property type="component" value="Unassembled WGS sequence"/>
</dbReference>
<dbReference type="EMBL" id="RZNY01000021">
    <property type="protein sequence ID" value="RUT43271.1"/>
    <property type="molecule type" value="Genomic_DNA"/>
</dbReference>
<dbReference type="OrthoDB" id="581042at2"/>
<protein>
    <submittedName>
        <fullName evidence="1">DUF4238 domain-containing protein</fullName>
    </submittedName>
</protein>
<proteinExistence type="predicted"/>
<comment type="caution">
    <text evidence="1">The sequence shown here is derived from an EMBL/GenBank/DDBJ whole genome shotgun (WGS) entry which is preliminary data.</text>
</comment>
<evidence type="ECO:0000313" key="2">
    <source>
        <dbReference type="Proteomes" id="UP000279446"/>
    </source>
</evidence>
<reference evidence="1 2" key="1">
    <citation type="submission" date="2018-12" db="EMBL/GenBank/DDBJ databases">
        <authorList>
            <person name="Sun L."/>
            <person name="Chen Z."/>
        </authorList>
    </citation>
    <scope>NUCLEOTIDE SEQUENCE [LARGE SCALE GENOMIC DNA]</scope>
    <source>
        <strain evidence="1 2">DSM 15890</strain>
    </source>
</reference>
<evidence type="ECO:0000313" key="1">
    <source>
        <dbReference type="EMBL" id="RUT43271.1"/>
    </source>
</evidence>